<dbReference type="OrthoDB" id="3189478at2"/>
<evidence type="ECO:0000313" key="3">
    <source>
        <dbReference type="Proteomes" id="UP000281726"/>
    </source>
</evidence>
<accession>A0A3A9ZSK8</accession>
<gene>
    <name evidence="2" type="ORF">D7223_01305</name>
</gene>
<evidence type="ECO:0000259" key="1">
    <source>
        <dbReference type="Pfam" id="PF09509"/>
    </source>
</evidence>
<proteinExistence type="predicted"/>
<reference evidence="2 3" key="1">
    <citation type="journal article" date="2004" name="Syst. Appl. Microbiol.">
        <title>Cryptoendolithic actinomycetes from antarctic sandstone rock samples: Micromonospora endolithica sp. nov. and two isolates related to Micromonospora coerulea Jensen 1932.</title>
        <authorList>
            <person name="Hirsch P."/>
            <person name="Mevs U."/>
            <person name="Kroppenstedt R.M."/>
            <person name="Schumann P."/>
            <person name="Stackebrandt E."/>
        </authorList>
    </citation>
    <scope>NUCLEOTIDE SEQUENCE [LARGE SCALE GENOMIC DNA]</scope>
    <source>
        <strain evidence="2 3">JCM 12677</strain>
    </source>
</reference>
<feature type="domain" description="Conserved hypothetical protein CHP02391" evidence="1">
    <location>
        <begin position="147"/>
        <end position="271"/>
    </location>
</feature>
<dbReference type="AlphaFoldDB" id="A0A3A9ZSK8"/>
<keyword evidence="3" id="KW-1185">Reference proteome</keyword>
<evidence type="ECO:0000313" key="2">
    <source>
        <dbReference type="EMBL" id="RKN51258.1"/>
    </source>
</evidence>
<dbReference type="Pfam" id="PF09509">
    <property type="entry name" value="Hypoth_Ymh"/>
    <property type="match status" value="1"/>
</dbReference>
<organism evidence="2 3">
    <name type="scientific">Micromonospora endolithica</name>
    <dbReference type="NCBI Taxonomy" id="230091"/>
    <lineage>
        <taxon>Bacteria</taxon>
        <taxon>Bacillati</taxon>
        <taxon>Actinomycetota</taxon>
        <taxon>Actinomycetes</taxon>
        <taxon>Micromonosporales</taxon>
        <taxon>Micromonosporaceae</taxon>
        <taxon>Micromonospora</taxon>
    </lineage>
</organism>
<dbReference type="Proteomes" id="UP000281726">
    <property type="component" value="Unassembled WGS sequence"/>
</dbReference>
<protein>
    <submittedName>
        <fullName evidence="2">TIGR02391 family protein</fullName>
    </submittedName>
</protein>
<comment type="caution">
    <text evidence="2">The sequence shown here is derived from an EMBL/GenBank/DDBJ whole genome shotgun (WGS) entry which is preliminary data.</text>
</comment>
<name>A0A3A9ZSK8_9ACTN</name>
<sequence>MYSVSSKTFHPPWSSDVIKAIADVLASTDWPGLSNTEITQLMEMLGIVDVEAPNKRTRLWGALLNQQHRDRASNCVIRFIAEAMAPGRHLQDQRRFDALRDGLSEALSLVGLRVNDQGKVARAAATATTLDEVARLAGRLRTELVRRGVHPEVLRYCEEELLRKSLFHAVFEATKGVSERLRQMSGFTSDGAGLVDQCFGAGAGTPVVRINAYRTPSEVSEHSGFANLLRGIFGTFRNPPAHTPRATAGWILTEPDVLDLFSMLSLVHRRLDVSNVRTGP</sequence>
<dbReference type="EMBL" id="RBAK01000001">
    <property type="protein sequence ID" value="RKN51258.1"/>
    <property type="molecule type" value="Genomic_DNA"/>
</dbReference>
<dbReference type="NCBIfam" id="TIGR02391">
    <property type="entry name" value="hypoth_ymh"/>
    <property type="match status" value="1"/>
</dbReference>
<dbReference type="InterPro" id="IPR012654">
    <property type="entry name" value="CHP02391"/>
</dbReference>